<evidence type="ECO:0000313" key="4">
    <source>
        <dbReference type="Proteomes" id="UP000217838"/>
    </source>
</evidence>
<keyword evidence="3" id="KW-0121">Carboxypeptidase</keyword>
<reference evidence="4" key="1">
    <citation type="submission" date="2017-08" db="EMBL/GenBank/DDBJ databases">
        <title>A dynamic microbial community with high functional redundancy inhabits the cold, oxic subseafloor aquifer.</title>
        <authorList>
            <person name="Tully B.J."/>
            <person name="Wheat C.G."/>
            <person name="Glazer B.T."/>
            <person name="Huber J.A."/>
        </authorList>
    </citation>
    <scope>NUCLEOTIDE SEQUENCE [LARGE SCALE GENOMIC DNA]</scope>
</reference>
<name>A0A2A4YLM1_UNCAE</name>
<dbReference type="PRINTS" id="PR00922">
    <property type="entry name" value="DADACBPTASE3"/>
</dbReference>
<dbReference type="GO" id="GO:0000270">
    <property type="term" value="P:peptidoglycan metabolic process"/>
    <property type="evidence" value="ECO:0007669"/>
    <property type="project" value="TreeGrafter"/>
</dbReference>
<dbReference type="GO" id="GO:0004185">
    <property type="term" value="F:serine-type carboxypeptidase activity"/>
    <property type="evidence" value="ECO:0007669"/>
    <property type="project" value="InterPro"/>
</dbReference>
<dbReference type="SUPFAM" id="SSF56601">
    <property type="entry name" value="beta-lactamase/transpeptidase-like"/>
    <property type="match status" value="1"/>
</dbReference>
<dbReference type="PANTHER" id="PTHR30023:SF0">
    <property type="entry name" value="PENICILLIN-SENSITIVE CARBOXYPEPTIDASE A"/>
    <property type="match status" value="1"/>
</dbReference>
<sequence length="488" mass="53797">MKMHSLLLILFFLCMGQILESSQVSAFLKEIDHDPSFKNASLGICVMKESTGEIILDHHASKSLVPRSIIKLVTTAAILKELGKNYRFKTKLLMRGEIKEHTLHGDLVIKGSGDPSLGSSRFTSQNGLLNKWAKEVKKLGITKITGSIIADASCFEKSLTPPTWQYEDIGNYYGVGASGLNYNENFYQITFSLGKKVGALTKILSLSPSIQGLNIVNEVTEGEKGSGDQAYVFGNEFNYNQTIRGTVPTGKTTFAIKAAVPDPAKLLAEQFSQALSLEGITAQSGAVSLYEEQDMDDLSIISEKKSDTLLDLITKTHHLSINVYTECFVKKLGKGSLNLGLLKLESFCSSIGMDIAGVRFADGSGLSLNNLVTPKSMCEFLRNIRKEPYFDIWKGSLTEFTKDTKGSMLSYFNSSKFYHRVFAKTGTAKNEKSIMGYLDTENHGRVIFCVICNHYLSSLSSFREKMRSLFSLALTDSSFSNLSVTSSR</sequence>
<evidence type="ECO:0000256" key="2">
    <source>
        <dbReference type="ARBA" id="ARBA00022801"/>
    </source>
</evidence>
<dbReference type="Pfam" id="PF02113">
    <property type="entry name" value="Peptidase_S13"/>
    <property type="match status" value="1"/>
</dbReference>
<dbReference type="GO" id="GO:0006508">
    <property type="term" value="P:proteolysis"/>
    <property type="evidence" value="ECO:0007669"/>
    <property type="project" value="InterPro"/>
</dbReference>
<dbReference type="AlphaFoldDB" id="A0A2A4YLM1"/>
<evidence type="ECO:0000256" key="1">
    <source>
        <dbReference type="ARBA" id="ARBA00006096"/>
    </source>
</evidence>
<dbReference type="Gene3D" id="3.50.80.20">
    <property type="entry name" value="D-Ala-D-Ala carboxypeptidase C, peptidase S13"/>
    <property type="match status" value="1"/>
</dbReference>
<organism evidence="3 4">
    <name type="scientific">Aerophobetes bacterium</name>
    <dbReference type="NCBI Taxonomy" id="2030807"/>
    <lineage>
        <taxon>Bacteria</taxon>
        <taxon>Candidatus Aerophobota</taxon>
    </lineage>
</organism>
<proteinExistence type="inferred from homology"/>
<dbReference type="InterPro" id="IPR000667">
    <property type="entry name" value="Peptidase_S13"/>
</dbReference>
<dbReference type="NCBIfam" id="TIGR00666">
    <property type="entry name" value="PBP4"/>
    <property type="match status" value="1"/>
</dbReference>
<gene>
    <name evidence="3" type="primary">dacB</name>
    <name evidence="3" type="ORF">COB11_02700</name>
</gene>
<accession>A0A2A4YLM1</accession>
<dbReference type="InterPro" id="IPR012338">
    <property type="entry name" value="Beta-lactam/transpept-like"/>
</dbReference>
<dbReference type="EMBL" id="NVUU01000025">
    <property type="protein sequence ID" value="PCI95227.1"/>
    <property type="molecule type" value="Genomic_DNA"/>
</dbReference>
<evidence type="ECO:0000313" key="3">
    <source>
        <dbReference type="EMBL" id="PCI95227.1"/>
    </source>
</evidence>
<comment type="caution">
    <text evidence="3">The sequence shown here is derived from an EMBL/GenBank/DDBJ whole genome shotgun (WGS) entry which is preliminary data.</text>
</comment>
<dbReference type="Proteomes" id="UP000217838">
    <property type="component" value="Unassembled WGS sequence"/>
</dbReference>
<dbReference type="PANTHER" id="PTHR30023">
    <property type="entry name" value="D-ALANYL-D-ALANINE CARBOXYPEPTIDASE"/>
    <property type="match status" value="1"/>
</dbReference>
<dbReference type="Gene3D" id="3.40.710.10">
    <property type="entry name" value="DD-peptidase/beta-lactamase superfamily"/>
    <property type="match status" value="1"/>
</dbReference>
<keyword evidence="3" id="KW-0645">Protease</keyword>
<protein>
    <submittedName>
        <fullName evidence="3">D-alanyl-D-alanine carboxypeptidase/D-alanyl-D-alanine-endopeptidase</fullName>
    </submittedName>
</protein>
<keyword evidence="2" id="KW-0378">Hydrolase</keyword>
<comment type="similarity">
    <text evidence="1">Belongs to the peptidase S13 family.</text>
</comment>